<keyword evidence="1" id="KW-0472">Membrane</keyword>
<name>A0AAN9XTI9_PSOTE</name>
<comment type="caution">
    <text evidence="2">The sequence shown here is derived from an EMBL/GenBank/DDBJ whole genome shotgun (WGS) entry which is preliminary data.</text>
</comment>
<organism evidence="2 3">
    <name type="scientific">Psophocarpus tetragonolobus</name>
    <name type="common">Winged bean</name>
    <name type="synonym">Dolichos tetragonolobus</name>
    <dbReference type="NCBI Taxonomy" id="3891"/>
    <lineage>
        <taxon>Eukaryota</taxon>
        <taxon>Viridiplantae</taxon>
        <taxon>Streptophyta</taxon>
        <taxon>Embryophyta</taxon>
        <taxon>Tracheophyta</taxon>
        <taxon>Spermatophyta</taxon>
        <taxon>Magnoliopsida</taxon>
        <taxon>eudicotyledons</taxon>
        <taxon>Gunneridae</taxon>
        <taxon>Pentapetalae</taxon>
        <taxon>rosids</taxon>
        <taxon>fabids</taxon>
        <taxon>Fabales</taxon>
        <taxon>Fabaceae</taxon>
        <taxon>Papilionoideae</taxon>
        <taxon>50 kb inversion clade</taxon>
        <taxon>NPAAA clade</taxon>
        <taxon>indigoferoid/millettioid clade</taxon>
        <taxon>Phaseoleae</taxon>
        <taxon>Psophocarpus</taxon>
    </lineage>
</organism>
<reference evidence="2 3" key="1">
    <citation type="submission" date="2024-01" db="EMBL/GenBank/DDBJ databases">
        <title>The genomes of 5 underutilized Papilionoideae crops provide insights into root nodulation and disease resistanc.</title>
        <authorList>
            <person name="Jiang F."/>
        </authorList>
    </citation>
    <scope>NUCLEOTIDE SEQUENCE [LARGE SCALE GENOMIC DNA]</scope>
    <source>
        <strain evidence="2">DUOXIRENSHENG_FW03</strain>
        <tissue evidence="2">Leaves</tissue>
    </source>
</reference>
<dbReference type="AlphaFoldDB" id="A0AAN9XTI9"/>
<sequence>MFVLRFCVWFLVLLQPYYGVSFVVLLQPYNDVSFVVLVQLYYRFVPIRCSIPLSPFLLCIFVVLFIHYVVGADIPLDFKLSVVNNDFWVSSNGVFAIGFFNIPEQPNQFSVGIRFNSKYIPYSQQTMV</sequence>
<dbReference type="Proteomes" id="UP001386955">
    <property type="component" value="Unassembled WGS sequence"/>
</dbReference>
<protein>
    <submittedName>
        <fullName evidence="2">Uncharacterized protein</fullName>
    </submittedName>
</protein>
<keyword evidence="1" id="KW-1133">Transmembrane helix</keyword>
<gene>
    <name evidence="2" type="ORF">VNO78_08580</name>
</gene>
<keyword evidence="1" id="KW-0812">Transmembrane</keyword>
<evidence type="ECO:0000313" key="3">
    <source>
        <dbReference type="Proteomes" id="UP001386955"/>
    </source>
</evidence>
<dbReference type="EMBL" id="JAYMYS010000002">
    <property type="protein sequence ID" value="KAK7406944.1"/>
    <property type="molecule type" value="Genomic_DNA"/>
</dbReference>
<accession>A0AAN9XTI9</accession>
<proteinExistence type="predicted"/>
<feature type="transmembrane region" description="Helical" evidence="1">
    <location>
        <begin position="50"/>
        <end position="70"/>
    </location>
</feature>
<keyword evidence="3" id="KW-1185">Reference proteome</keyword>
<evidence type="ECO:0000256" key="1">
    <source>
        <dbReference type="SAM" id="Phobius"/>
    </source>
</evidence>
<evidence type="ECO:0000313" key="2">
    <source>
        <dbReference type="EMBL" id="KAK7406944.1"/>
    </source>
</evidence>